<accession>G4CXS4</accession>
<keyword evidence="2" id="KW-1185">Reference proteome</keyword>
<comment type="caution">
    <text evidence="1">The sequence shown here is derived from an EMBL/GenBank/DDBJ whole genome shotgun (WGS) entry which is preliminary data.</text>
</comment>
<reference evidence="1 2" key="1">
    <citation type="submission" date="2011-06" db="EMBL/GenBank/DDBJ databases">
        <authorList>
            <person name="Muzny D."/>
            <person name="Qin X."/>
            <person name="Deng J."/>
            <person name="Jiang H."/>
            <person name="Liu Y."/>
            <person name="Qu J."/>
            <person name="Song X.-Z."/>
            <person name="Zhang L."/>
            <person name="Thornton R."/>
            <person name="Coyle M."/>
            <person name="Francisco L."/>
            <person name="Jackson L."/>
            <person name="Javaid M."/>
            <person name="Korchina V."/>
            <person name="Kovar C."/>
            <person name="Mata R."/>
            <person name="Mathew T."/>
            <person name="Ngo R."/>
            <person name="Nguyen L."/>
            <person name="Nguyen N."/>
            <person name="Okwuonu G."/>
            <person name="Ongeri F."/>
            <person name="Pham C."/>
            <person name="Simmons D."/>
            <person name="Wilczek-Boney K."/>
            <person name="Hale W."/>
            <person name="Jakkamsetti A."/>
            <person name="Pham P."/>
            <person name="Ruth R."/>
            <person name="San Lucas F."/>
            <person name="Warren J."/>
            <person name="Zhang J."/>
            <person name="Zhao Z."/>
            <person name="Zhou C."/>
            <person name="Zhu D."/>
            <person name="Lee S."/>
            <person name="Bess C."/>
            <person name="Blankenburg K."/>
            <person name="Forbes L."/>
            <person name="Fu Q."/>
            <person name="Gubbala S."/>
            <person name="Hirani K."/>
            <person name="Jayaseelan J.C."/>
            <person name="Lara F."/>
            <person name="Munidasa M."/>
            <person name="Palculict T."/>
            <person name="Patil S."/>
            <person name="Pu L.-L."/>
            <person name="Saada N."/>
            <person name="Tang L."/>
            <person name="Weissenberger G."/>
            <person name="Zhu Y."/>
            <person name="Hemphill L."/>
            <person name="Shang Y."/>
            <person name="Youmans B."/>
            <person name="Ayvaz T."/>
            <person name="Ross M."/>
            <person name="Santibanez J."/>
            <person name="Aqrawi P."/>
            <person name="Gross S."/>
            <person name="Joshi V."/>
            <person name="Fowler G."/>
            <person name="Nazareth L."/>
            <person name="Reid J."/>
            <person name="Worley K."/>
            <person name="Petrosino J."/>
            <person name="Highlander S."/>
            <person name="Gibbs R."/>
        </authorList>
    </citation>
    <scope>NUCLEOTIDE SEQUENCE [LARGE SCALE GENOMIC DNA]</scope>
    <source>
        <strain evidence="1 2">ATCC 25577</strain>
    </source>
</reference>
<dbReference type="EMBL" id="AGBA01000013">
    <property type="protein sequence ID" value="EGY77788.1"/>
    <property type="molecule type" value="Genomic_DNA"/>
</dbReference>
<evidence type="ECO:0000313" key="2">
    <source>
        <dbReference type="Proteomes" id="UP000005332"/>
    </source>
</evidence>
<proteinExistence type="predicted"/>
<sequence length="455" mass="49784">MSEASATALQWVENNPPEVWTPRGRFEPFGHDVEITSYRPEATFDKSVLKKRPKRISQGVATELGWSWSWADVPDVVAATLEAICADVACLGERESFAVLDTSRATVEGLTLSQKGQLGNRGTKVGAPAAGRLAELEAAHDMVLGAKPQTVSKDAVAKNEDLHTTPAPRERVVNTFYTVTAAPDPDLPWTRAIRIPISRQLPDDELVKWSVAFHRTIARRIGSEAPAIVTGRYPRGFAPPPNRVAIQYLDPNLPTRARFDGPSLALLIPHGMDAMDEWRLRSALGTSMRLVLGKSGTLELGEFEDMSVEDFWAPVPSGHRRFWKAQPAAVPETGTQKIRGGKWTLGHSALLSLGFVFKDPSLHVQKGTAGYLERIAQVVEKGARVFSCHAIPDHRVERYVHRMPKHVQCIPYQALLDLGSLTTDSALTAIGQSRHLGGGLLVPVDLPTDLFGGEE</sequence>
<gene>
    <name evidence="1" type="ORF">HMPREF9153_1331</name>
</gene>
<dbReference type="NCBIfam" id="TIGR02165">
    <property type="entry name" value="cas5_6_GSU0054"/>
    <property type="match status" value="1"/>
</dbReference>
<dbReference type="HOGENOM" id="CLU_038815_0_0_11"/>
<dbReference type="InterPro" id="IPR019089">
    <property type="entry name" value="Cas_GSU0054"/>
</dbReference>
<dbReference type="AlphaFoldDB" id="G4CXS4"/>
<dbReference type="Proteomes" id="UP000005332">
    <property type="component" value="Unassembled WGS sequence"/>
</dbReference>
<organism evidence="1 2">
    <name type="scientific">Cutibacterium avidum ATCC 25577</name>
    <dbReference type="NCBI Taxonomy" id="997355"/>
    <lineage>
        <taxon>Bacteria</taxon>
        <taxon>Bacillati</taxon>
        <taxon>Actinomycetota</taxon>
        <taxon>Actinomycetes</taxon>
        <taxon>Propionibacteriales</taxon>
        <taxon>Propionibacteriaceae</taxon>
        <taxon>Cutibacterium</taxon>
    </lineage>
</organism>
<evidence type="ECO:0000313" key="1">
    <source>
        <dbReference type="EMBL" id="EGY77788.1"/>
    </source>
</evidence>
<dbReference type="PATRIC" id="fig|997355.3.peg.1310"/>
<name>G4CXS4_9ACTN</name>
<protein>
    <submittedName>
        <fullName evidence="1">Uncharacterized protein</fullName>
    </submittedName>
</protein>